<feature type="transmembrane region" description="Helical" evidence="1">
    <location>
        <begin position="199"/>
        <end position="219"/>
    </location>
</feature>
<keyword evidence="3" id="KW-1185">Reference proteome</keyword>
<feature type="transmembrane region" description="Helical" evidence="1">
    <location>
        <begin position="231"/>
        <end position="251"/>
    </location>
</feature>
<accession>A0A226D3C8</accession>
<evidence type="ECO:0000313" key="2">
    <source>
        <dbReference type="EMBL" id="OXA40072.1"/>
    </source>
</evidence>
<protein>
    <recommendedName>
        <fullName evidence="4">Gustatory receptor</fullName>
    </recommendedName>
</protein>
<reference evidence="2 3" key="1">
    <citation type="submission" date="2015-12" db="EMBL/GenBank/DDBJ databases">
        <title>The genome of Folsomia candida.</title>
        <authorList>
            <person name="Faddeeva A."/>
            <person name="Derks M.F."/>
            <person name="Anvar Y."/>
            <person name="Smit S."/>
            <person name="Van Straalen N."/>
            <person name="Roelofs D."/>
        </authorList>
    </citation>
    <scope>NUCLEOTIDE SEQUENCE [LARGE SCALE GENOMIC DNA]</scope>
    <source>
        <strain evidence="2 3">VU population</strain>
        <tissue evidence="2">Whole body</tissue>
    </source>
</reference>
<dbReference type="Proteomes" id="UP000198287">
    <property type="component" value="Unassembled WGS sequence"/>
</dbReference>
<keyword evidence="1" id="KW-0812">Transmembrane</keyword>
<feature type="transmembrane region" description="Helical" evidence="1">
    <location>
        <begin position="62"/>
        <end position="79"/>
    </location>
</feature>
<evidence type="ECO:0000256" key="1">
    <source>
        <dbReference type="SAM" id="Phobius"/>
    </source>
</evidence>
<dbReference type="OrthoDB" id="8297494at2759"/>
<keyword evidence="1" id="KW-1133">Transmembrane helix</keyword>
<evidence type="ECO:0000313" key="3">
    <source>
        <dbReference type="Proteomes" id="UP000198287"/>
    </source>
</evidence>
<dbReference type="EMBL" id="LNIX01000035">
    <property type="protein sequence ID" value="OXA40072.1"/>
    <property type="molecule type" value="Genomic_DNA"/>
</dbReference>
<feature type="transmembrane region" description="Helical" evidence="1">
    <location>
        <begin position="130"/>
        <end position="155"/>
    </location>
</feature>
<proteinExistence type="predicted"/>
<keyword evidence="1" id="KW-0472">Membrane</keyword>
<gene>
    <name evidence="2" type="ORF">Fcan01_25179</name>
</gene>
<comment type="caution">
    <text evidence="2">The sequence shown here is derived from an EMBL/GenBank/DDBJ whole genome shotgun (WGS) entry which is preliminary data.</text>
</comment>
<sequence>MWLVTVQMYLWGMGVNLARQAGHLINAEIRLEQYLQGVCKKMNILMAKKPGKKTKMSPRNTLILKVLLFTNFMCPVLGLTRSRRLIANSCNPPFIGLLVGYCSSCGEHIEGWDGPIGKVIKAFAILLEGYYWAVISFRAFFLLFNVTIASIRCMLDYIDLLNRVSDTSAGSIGLSSRISIHRSLQVLEKQINQTLCTRVILATMMGAPINQIFCSYVLIKFWSYLPSAGFLTYPFAIFICVMSVVIFESLAAQMCIKSMDQCMNWLKEKGISYVSRRKIRSLQALRIKVGSNFIDRGTALVTQNFCINQTVSLLLM</sequence>
<name>A0A226D3C8_FOLCA</name>
<dbReference type="AlphaFoldDB" id="A0A226D3C8"/>
<evidence type="ECO:0008006" key="4">
    <source>
        <dbReference type="Google" id="ProtNLM"/>
    </source>
</evidence>
<organism evidence="2 3">
    <name type="scientific">Folsomia candida</name>
    <name type="common">Springtail</name>
    <dbReference type="NCBI Taxonomy" id="158441"/>
    <lineage>
        <taxon>Eukaryota</taxon>
        <taxon>Metazoa</taxon>
        <taxon>Ecdysozoa</taxon>
        <taxon>Arthropoda</taxon>
        <taxon>Hexapoda</taxon>
        <taxon>Collembola</taxon>
        <taxon>Entomobryomorpha</taxon>
        <taxon>Isotomoidea</taxon>
        <taxon>Isotomidae</taxon>
        <taxon>Proisotominae</taxon>
        <taxon>Folsomia</taxon>
    </lineage>
</organism>